<dbReference type="InterPro" id="IPR023828">
    <property type="entry name" value="Peptidase_S8_Ser-AS"/>
</dbReference>
<feature type="active site" description="Charge relay system" evidence="7">
    <location>
        <position position="477"/>
    </location>
</feature>
<dbReference type="Gene3D" id="3.40.50.200">
    <property type="entry name" value="Peptidase S8/S53 domain"/>
    <property type="match status" value="1"/>
</dbReference>
<name>A0A0U2J7G7_9BACL</name>
<evidence type="ECO:0000256" key="8">
    <source>
        <dbReference type="SAM" id="SignalP"/>
    </source>
</evidence>
<accession>A0A0U2J7G7</accession>
<evidence type="ECO:0000313" key="11">
    <source>
        <dbReference type="Proteomes" id="UP000067683"/>
    </source>
</evidence>
<dbReference type="InterPro" id="IPR007253">
    <property type="entry name" value="Cell_wall-bd_2"/>
</dbReference>
<evidence type="ECO:0000256" key="2">
    <source>
        <dbReference type="ARBA" id="ARBA00011073"/>
    </source>
</evidence>
<gene>
    <name evidence="10" type="ORF">AUC31_12100</name>
</gene>
<dbReference type="InterPro" id="IPR022398">
    <property type="entry name" value="Peptidase_S8_His-AS"/>
</dbReference>
<dbReference type="AlphaFoldDB" id="A0A0U2J7G7"/>
<dbReference type="Gene3D" id="3.40.50.12090">
    <property type="match status" value="2"/>
</dbReference>
<dbReference type="Gene3D" id="2.60.120.380">
    <property type="match status" value="1"/>
</dbReference>
<keyword evidence="6 7" id="KW-0720">Serine protease</keyword>
<evidence type="ECO:0000256" key="7">
    <source>
        <dbReference type="PROSITE-ProRule" id="PRU01240"/>
    </source>
</evidence>
<dbReference type="InterPro" id="IPR034084">
    <property type="entry name" value="Thermitase-like_dom"/>
</dbReference>
<dbReference type="Pfam" id="PF04122">
    <property type="entry name" value="CW_binding_2"/>
    <property type="match status" value="3"/>
</dbReference>
<evidence type="ECO:0000256" key="5">
    <source>
        <dbReference type="ARBA" id="ARBA00022801"/>
    </source>
</evidence>
<dbReference type="GO" id="GO:0006508">
    <property type="term" value="P:proteolysis"/>
    <property type="evidence" value="ECO:0007669"/>
    <property type="project" value="UniProtKB-KW"/>
</dbReference>
<dbReference type="InterPro" id="IPR036852">
    <property type="entry name" value="Peptidase_S8/S53_dom_sf"/>
</dbReference>
<feature type="active site" description="Charge relay system" evidence="7">
    <location>
        <position position="443"/>
    </location>
</feature>
<keyword evidence="3" id="KW-0964">Secreted</keyword>
<dbReference type="GO" id="GO:0004252">
    <property type="term" value="F:serine-type endopeptidase activity"/>
    <property type="evidence" value="ECO:0007669"/>
    <property type="project" value="UniProtKB-UniRule"/>
</dbReference>
<dbReference type="InterPro" id="IPR000209">
    <property type="entry name" value="Peptidase_S8/S53_dom"/>
</dbReference>
<feature type="chain" id="PRO_5006830788" description="Peptidase S8/S53 domain-containing protein" evidence="8">
    <location>
        <begin position="30"/>
        <end position="1017"/>
    </location>
</feature>
<dbReference type="RefSeq" id="WP_058382593.1">
    <property type="nucleotide sequence ID" value="NZ_CP013659.2"/>
</dbReference>
<evidence type="ECO:0000259" key="9">
    <source>
        <dbReference type="Pfam" id="PF00082"/>
    </source>
</evidence>
<protein>
    <recommendedName>
        <fullName evidence="9">Peptidase S8/S53 domain-containing protein</fullName>
    </recommendedName>
</protein>
<evidence type="ECO:0000256" key="4">
    <source>
        <dbReference type="ARBA" id="ARBA00022670"/>
    </source>
</evidence>
<keyword evidence="4 7" id="KW-0645">Protease</keyword>
<organism evidence="10 11">
    <name type="scientific">Planococcus rifietoensis</name>
    <dbReference type="NCBI Taxonomy" id="200991"/>
    <lineage>
        <taxon>Bacteria</taxon>
        <taxon>Bacillati</taxon>
        <taxon>Bacillota</taxon>
        <taxon>Bacilli</taxon>
        <taxon>Bacillales</taxon>
        <taxon>Caryophanaceae</taxon>
        <taxon>Planococcus</taxon>
    </lineage>
</organism>
<dbReference type="InterPro" id="IPR015500">
    <property type="entry name" value="Peptidase_S8_subtilisin-rel"/>
</dbReference>
<feature type="domain" description="Peptidase S8/S53" evidence="9">
    <location>
        <begin position="436"/>
        <end position="666"/>
    </location>
</feature>
<dbReference type="PROSITE" id="PS00137">
    <property type="entry name" value="SUBTILASE_HIS"/>
    <property type="match status" value="1"/>
</dbReference>
<sequence length="1017" mass="108935">MDRAFKIATSFLMGVSLFGVLPATQTAQAEDLVDADVLVQGDDVSDTFSAEDNEHWYKIDVDPAQVAAHTHFEVSLQSEDELTFTVYPDAERATADQPFDPFSNYSFAEMKSTVKFPIAWEGPYYIKVSSYAEELPVDLPEGEEAEEASYTIGFDGVTVKASKPTNDEQCPAELVMGDAAGDQALLDQLRVIRGEVLSQTESGKELTKLYYKLAPFIGYQAVTEASVRDSLKKNLNQLDGLITSIAENGFQSSKTITVADQKAISELYTLALKTAPANLKDDVEAAGQAININKLAGKSVMSAMLPTPYVVKDASMNKVIVKVKEGETLTKAEAGTAGIQSVSGFDAEAPKFDQFFVVDLKSGMSAASTNKTLQSLEDLPEVEFIEPVQQYKLHSEDIYYDEQWSLENKGGGFGIEDADIDFEEMTKLAAPQKHAEIVTAVIDTGVDYTLADLKNQMISTGYDFINDDNEAFDDQGHGTHVSGIIAAEADNDYSMTGINQSTKILPVKVLDASGYGDTEQIAYGILYATDQGADVINMSLGGGYSRVLEYAMRYANERGVTIVAASGNDGWEEVSYPASSKYAIAVGATNKLDLVSDYSSYGKDLDLVAPGTDIPSLLPDGNVTLMSGTSMAAPHVAAVAGVLKSINPFLSPAQLENLLTASADDVEFIAEDAPPGFEEDWGFEEDFPYEMEELAPGFDLVSGWGRLNGAQAILVLKDKWNLAERLSGESRYDTAVEVSKKGWSTSGKAVIATGGDFPDALSAVPLAAYQNAPLLLTKTDSLPQSVKDELKRLKVTEVTLIGGQGAISPMVEMELNELGIKATNIKRISGKNRYETSVNIAKQMKTSTQAVVATGSTFADALSIAPVAGSQKMPILLTKPNGLPAEVKAHFAAKAYSKTFIIGGKGAVSDSTAKEVKNPVRLSGASRYETNSAVINHFKGSFGGEYMYLSTGANYPDALAGSVLASKSKAPLVLTAPNGPNAATVKTVQEQLKYVTGIYILGGEGALPTQSIQQLFE</sequence>
<dbReference type="PANTHER" id="PTHR43806">
    <property type="entry name" value="PEPTIDASE S8"/>
    <property type="match status" value="1"/>
</dbReference>
<evidence type="ECO:0000256" key="3">
    <source>
        <dbReference type="ARBA" id="ARBA00022525"/>
    </source>
</evidence>
<dbReference type="PROSITE" id="PS00138">
    <property type="entry name" value="SUBTILASE_SER"/>
    <property type="match status" value="1"/>
</dbReference>
<dbReference type="OrthoDB" id="9798386at2"/>
<comment type="similarity">
    <text evidence="2 7">Belongs to the peptidase S8 family.</text>
</comment>
<proteinExistence type="inferred from homology"/>
<dbReference type="PROSITE" id="PS51892">
    <property type="entry name" value="SUBTILASE"/>
    <property type="match status" value="1"/>
</dbReference>
<dbReference type="Pfam" id="PF00082">
    <property type="entry name" value="Peptidase_S8"/>
    <property type="match status" value="1"/>
</dbReference>
<dbReference type="PRINTS" id="PR00723">
    <property type="entry name" value="SUBTILISIN"/>
</dbReference>
<reference evidence="10" key="1">
    <citation type="submission" date="2016-01" db="EMBL/GenBank/DDBJ databases">
        <title>Complete genome of Planococcus rifietoensis type strain M8.</title>
        <authorList>
            <person name="See-Too W.S."/>
        </authorList>
    </citation>
    <scope>NUCLEOTIDE SEQUENCE [LARGE SCALE GENOMIC DNA]</scope>
    <source>
        <strain evidence="10">M8</strain>
    </source>
</reference>
<keyword evidence="11" id="KW-1185">Reference proteome</keyword>
<evidence type="ECO:0000256" key="6">
    <source>
        <dbReference type="ARBA" id="ARBA00022825"/>
    </source>
</evidence>
<dbReference type="SUPFAM" id="SSF52743">
    <property type="entry name" value="Subtilisin-like"/>
    <property type="match status" value="1"/>
</dbReference>
<dbReference type="EMBL" id="CP013659">
    <property type="protein sequence ID" value="ALS75890.1"/>
    <property type="molecule type" value="Genomic_DNA"/>
</dbReference>
<feature type="signal peptide" evidence="8">
    <location>
        <begin position="1"/>
        <end position="29"/>
    </location>
</feature>
<comment type="subcellular location">
    <subcellularLocation>
        <location evidence="1">Secreted</location>
    </subcellularLocation>
</comment>
<dbReference type="PANTHER" id="PTHR43806:SF11">
    <property type="entry name" value="CEREVISIN-RELATED"/>
    <property type="match status" value="1"/>
</dbReference>
<dbReference type="KEGG" id="prt:AUC31_12100"/>
<evidence type="ECO:0000256" key="1">
    <source>
        <dbReference type="ARBA" id="ARBA00004613"/>
    </source>
</evidence>
<dbReference type="GO" id="GO:0005576">
    <property type="term" value="C:extracellular region"/>
    <property type="evidence" value="ECO:0007669"/>
    <property type="project" value="UniProtKB-SubCell"/>
</dbReference>
<dbReference type="Proteomes" id="UP000067683">
    <property type="component" value="Chromosome"/>
</dbReference>
<dbReference type="CDD" id="cd07484">
    <property type="entry name" value="Peptidases_S8_Thermitase_like"/>
    <property type="match status" value="1"/>
</dbReference>
<feature type="active site" description="Charge relay system" evidence="7">
    <location>
        <position position="630"/>
    </location>
</feature>
<keyword evidence="5 7" id="KW-0378">Hydrolase</keyword>
<dbReference type="InterPro" id="IPR050131">
    <property type="entry name" value="Peptidase_S8_subtilisin-like"/>
</dbReference>
<dbReference type="STRING" id="200991.AUC31_12100"/>
<keyword evidence="8" id="KW-0732">Signal</keyword>
<evidence type="ECO:0000313" key="10">
    <source>
        <dbReference type="EMBL" id="ALS75890.1"/>
    </source>
</evidence>